<evidence type="ECO:0000313" key="1">
    <source>
        <dbReference type="EMBL" id="TYI21335.1"/>
    </source>
</evidence>
<sequence>MDVPHCVINDYNSDTYKGVLEFLNENIPSTFIPYEDQTAAHRMYRFLVENANDDDLLRCSSRSRANWFSYIRRDFVKIFQDAARIWARKADRSSCKIRNGSECRVKVLPNLDGPKSQMNDDIDELKNLMDVIINFPFGSNKPDYDHFNLYPELRCFLRHLSSELLNHMSPKCLLDSPFIWGGADNNLDYDKCRFLINLDYLLKREVFEVRRFNSSLNADANVDDWIHALYNNQMLYKVYDYCPKSYSSSGGAAIIRYCSNVFRHYNDYAIDFGERTIGKIGIVRKLREGLPNLFIDLFDCCINHACDVKFLYPPNKHGVVTRVFRKPLASEYRD</sequence>
<evidence type="ECO:0000313" key="2">
    <source>
        <dbReference type="Proteomes" id="UP000322667"/>
    </source>
</evidence>
<gene>
    <name evidence="1" type="ORF">ES332_A06G031300v1</name>
</gene>
<dbReference type="Proteomes" id="UP000322667">
    <property type="component" value="Chromosome A06"/>
</dbReference>
<name>A0A5D2Q179_GOSTO</name>
<protein>
    <submittedName>
        <fullName evidence="1">Uncharacterized protein</fullName>
    </submittedName>
</protein>
<proteinExistence type="predicted"/>
<organism evidence="1 2">
    <name type="scientific">Gossypium tomentosum</name>
    <name type="common">Hawaiian cotton</name>
    <name type="synonym">Gossypium sandvicense</name>
    <dbReference type="NCBI Taxonomy" id="34277"/>
    <lineage>
        <taxon>Eukaryota</taxon>
        <taxon>Viridiplantae</taxon>
        <taxon>Streptophyta</taxon>
        <taxon>Embryophyta</taxon>
        <taxon>Tracheophyta</taxon>
        <taxon>Spermatophyta</taxon>
        <taxon>Magnoliopsida</taxon>
        <taxon>eudicotyledons</taxon>
        <taxon>Gunneridae</taxon>
        <taxon>Pentapetalae</taxon>
        <taxon>rosids</taxon>
        <taxon>malvids</taxon>
        <taxon>Malvales</taxon>
        <taxon>Malvaceae</taxon>
        <taxon>Malvoideae</taxon>
        <taxon>Gossypium</taxon>
    </lineage>
</organism>
<reference evidence="1 2" key="1">
    <citation type="submission" date="2019-07" db="EMBL/GenBank/DDBJ databases">
        <title>WGS assembly of Gossypium tomentosum.</title>
        <authorList>
            <person name="Chen Z.J."/>
            <person name="Sreedasyam A."/>
            <person name="Ando A."/>
            <person name="Song Q."/>
            <person name="De L."/>
            <person name="Hulse-Kemp A."/>
            <person name="Ding M."/>
            <person name="Ye W."/>
            <person name="Kirkbride R."/>
            <person name="Jenkins J."/>
            <person name="Plott C."/>
            <person name="Lovell J."/>
            <person name="Lin Y.-M."/>
            <person name="Vaughn R."/>
            <person name="Liu B."/>
            <person name="Li W."/>
            <person name="Simpson S."/>
            <person name="Scheffler B."/>
            <person name="Saski C."/>
            <person name="Grover C."/>
            <person name="Hu G."/>
            <person name="Conover J."/>
            <person name="Carlson J."/>
            <person name="Shu S."/>
            <person name="Boston L."/>
            <person name="Williams M."/>
            <person name="Peterson D."/>
            <person name="Mcgee K."/>
            <person name="Jones D."/>
            <person name="Wendel J."/>
            <person name="Stelly D."/>
            <person name="Grimwood J."/>
            <person name="Schmutz J."/>
        </authorList>
    </citation>
    <scope>NUCLEOTIDE SEQUENCE [LARGE SCALE GENOMIC DNA]</scope>
    <source>
        <strain evidence="1">7179.01</strain>
    </source>
</reference>
<keyword evidence="2" id="KW-1185">Reference proteome</keyword>
<dbReference type="EMBL" id="CM017615">
    <property type="protein sequence ID" value="TYI21335.1"/>
    <property type="molecule type" value="Genomic_DNA"/>
</dbReference>
<dbReference type="AlphaFoldDB" id="A0A5D2Q179"/>
<accession>A0A5D2Q179</accession>